<name>A0A932I105_UNCTE</name>
<comment type="caution">
    <text evidence="1">The sequence shown here is derived from an EMBL/GenBank/DDBJ whole genome shotgun (WGS) entry which is preliminary data.</text>
</comment>
<dbReference type="Gene3D" id="3.30.70.100">
    <property type="match status" value="1"/>
</dbReference>
<evidence type="ECO:0000313" key="2">
    <source>
        <dbReference type="Proteomes" id="UP000782312"/>
    </source>
</evidence>
<organism evidence="1 2">
    <name type="scientific">Tectimicrobiota bacterium</name>
    <dbReference type="NCBI Taxonomy" id="2528274"/>
    <lineage>
        <taxon>Bacteria</taxon>
        <taxon>Pseudomonadati</taxon>
        <taxon>Nitrospinota/Tectimicrobiota group</taxon>
        <taxon>Candidatus Tectimicrobiota</taxon>
    </lineage>
</organism>
<evidence type="ECO:0000313" key="1">
    <source>
        <dbReference type="EMBL" id="MBI3129404.1"/>
    </source>
</evidence>
<dbReference type="AlphaFoldDB" id="A0A932I105"/>
<dbReference type="Pfam" id="PF08803">
    <property type="entry name" value="ydhR"/>
    <property type="match status" value="1"/>
</dbReference>
<sequence>MITAIVTAPIPQGMTYEKYVENTNRISSRFQQIPGLIRKNFLFSRAQGLGGGVYLWESREAAEKCYAGMWRENFVKAFGVEPSIAFFDTPVVVDNAAGKIVQAA</sequence>
<proteinExistence type="predicted"/>
<protein>
    <submittedName>
        <fullName evidence="1">YdhR family protein</fullName>
    </submittedName>
</protein>
<dbReference type="SUPFAM" id="SSF54909">
    <property type="entry name" value="Dimeric alpha+beta barrel"/>
    <property type="match status" value="1"/>
</dbReference>
<dbReference type="Proteomes" id="UP000782312">
    <property type="component" value="Unassembled WGS sequence"/>
</dbReference>
<reference evidence="1" key="1">
    <citation type="submission" date="2020-07" db="EMBL/GenBank/DDBJ databases">
        <title>Huge and variable diversity of episymbiotic CPR bacteria and DPANN archaea in groundwater ecosystems.</title>
        <authorList>
            <person name="He C.Y."/>
            <person name="Keren R."/>
            <person name="Whittaker M."/>
            <person name="Farag I.F."/>
            <person name="Doudna J."/>
            <person name="Cate J.H.D."/>
            <person name="Banfield J.F."/>
        </authorList>
    </citation>
    <scope>NUCLEOTIDE SEQUENCE</scope>
    <source>
        <strain evidence="1">NC_groundwater_763_Ag_S-0.2um_68_21</strain>
    </source>
</reference>
<gene>
    <name evidence="1" type="ORF">HYZ11_17475</name>
</gene>
<dbReference type="InterPro" id="IPR011008">
    <property type="entry name" value="Dimeric_a/b-barrel"/>
</dbReference>
<dbReference type="InterPro" id="IPR014910">
    <property type="entry name" value="YdhR"/>
</dbReference>
<dbReference type="EMBL" id="JACPUR010000041">
    <property type="protein sequence ID" value="MBI3129404.1"/>
    <property type="molecule type" value="Genomic_DNA"/>
</dbReference>
<accession>A0A932I105</accession>